<sequence length="346" mass="39443">MESAIDKHLMCPRSRDRRIENDYTPPYPGWVGHADASVEQVVMAYFGVQSKGEIYLGAACAALRKIVQRFELADGPGHHDITHYVDAAGYDNMIAIAYWDSPQSFLRWQSSEPVAQWWNADDLGNDGLGYFREILTPGVERFETFYAMPNDLEGIGVVMGSRSDDIQEHGYWGSMRDRIPLSQTDPMSPAGQLEVTPASRRIVIKGHENLVVIRSGQDWSETEGTERDLYLNQMEPALRAGMEFLRDDGLPVGCYSNRYMQHLNTNGQRLEKTFSVSHWRSLAHLERWSESHPTHIEIFGTFMKIVQKLGGELKWKGYHEVSVLRAEDQLYEYINCHAATGLMHRS</sequence>
<dbReference type="GO" id="GO:0016829">
    <property type="term" value="F:lyase activity"/>
    <property type="evidence" value="ECO:0007669"/>
    <property type="project" value="UniProtKB-KW"/>
</dbReference>
<proteinExistence type="inferred from homology"/>
<name>A0A1H5KQJ2_9PSED</name>
<comment type="cofactor">
    <cofactor evidence="1">
        <name>heme b</name>
        <dbReference type="ChEBI" id="CHEBI:60344"/>
    </cofactor>
</comment>
<evidence type="ECO:0000256" key="4">
    <source>
        <dbReference type="ARBA" id="ARBA00023004"/>
    </source>
</evidence>
<evidence type="ECO:0000256" key="2">
    <source>
        <dbReference type="ARBA" id="ARBA00022617"/>
    </source>
</evidence>
<dbReference type="Pfam" id="PF13816">
    <property type="entry name" value="Dehydratase_hem"/>
    <property type="match status" value="1"/>
</dbReference>
<dbReference type="EMBL" id="FNTY01000002">
    <property type="protein sequence ID" value="SEE67149.1"/>
    <property type="molecule type" value="Genomic_DNA"/>
</dbReference>
<organism evidence="7 8">
    <name type="scientific">Pseudomonas migulae</name>
    <dbReference type="NCBI Taxonomy" id="78543"/>
    <lineage>
        <taxon>Bacteria</taxon>
        <taxon>Pseudomonadati</taxon>
        <taxon>Pseudomonadota</taxon>
        <taxon>Gammaproteobacteria</taxon>
        <taxon>Pseudomonadales</taxon>
        <taxon>Pseudomonadaceae</taxon>
        <taxon>Pseudomonas</taxon>
    </lineage>
</organism>
<protein>
    <submittedName>
        <fullName evidence="7">Aldoxime dehydratase</fullName>
    </submittedName>
</protein>
<accession>A0A1H5KQJ2</accession>
<keyword evidence="5" id="KW-0456">Lyase</keyword>
<dbReference type="RefSeq" id="WP_084320135.1">
    <property type="nucleotide sequence ID" value="NZ_FNTY01000002.1"/>
</dbReference>
<keyword evidence="3" id="KW-0479">Metal-binding</keyword>
<dbReference type="Proteomes" id="UP000198985">
    <property type="component" value="Unassembled WGS sequence"/>
</dbReference>
<dbReference type="AlphaFoldDB" id="A0A1H5KQJ2"/>
<evidence type="ECO:0000256" key="6">
    <source>
        <dbReference type="ARBA" id="ARBA00034312"/>
    </source>
</evidence>
<reference evidence="7 8" key="1">
    <citation type="submission" date="2016-10" db="EMBL/GenBank/DDBJ databases">
        <authorList>
            <person name="de Groot N.N."/>
        </authorList>
    </citation>
    <scope>NUCLEOTIDE SEQUENCE [LARGE SCALE GENOMIC DNA]</scope>
    <source>
        <strain evidence="7 8">BS3662</strain>
    </source>
</reference>
<comment type="similarity">
    <text evidence="6">Belongs to the heme-containing dehydratase family.</text>
</comment>
<evidence type="ECO:0000313" key="8">
    <source>
        <dbReference type="Proteomes" id="UP000198985"/>
    </source>
</evidence>
<evidence type="ECO:0000256" key="3">
    <source>
        <dbReference type="ARBA" id="ARBA00022723"/>
    </source>
</evidence>
<keyword evidence="4" id="KW-0408">Iron</keyword>
<dbReference type="GO" id="GO:0046872">
    <property type="term" value="F:metal ion binding"/>
    <property type="evidence" value="ECO:0007669"/>
    <property type="project" value="UniProtKB-KW"/>
</dbReference>
<dbReference type="InterPro" id="IPR025702">
    <property type="entry name" value="OXD"/>
</dbReference>
<evidence type="ECO:0000313" key="7">
    <source>
        <dbReference type="EMBL" id="SEE67149.1"/>
    </source>
</evidence>
<evidence type="ECO:0000256" key="1">
    <source>
        <dbReference type="ARBA" id="ARBA00001970"/>
    </source>
</evidence>
<gene>
    <name evidence="7" type="ORF">SAMN04490194_3416</name>
</gene>
<evidence type="ECO:0000256" key="5">
    <source>
        <dbReference type="ARBA" id="ARBA00023239"/>
    </source>
</evidence>
<keyword evidence="2" id="KW-0349">Heme</keyword>